<dbReference type="KEGG" id="mgot:MgSA37_00130"/>
<gene>
    <name evidence="1" type="ORF">MgSA37_00130</name>
</gene>
<accession>A0A110AZV2</accession>
<name>A0A110AZV2_9SPHI</name>
<dbReference type="EMBL" id="AP017313">
    <property type="protein sequence ID" value="BAU51981.1"/>
    <property type="molecule type" value="Genomic_DNA"/>
</dbReference>
<evidence type="ECO:0000313" key="2">
    <source>
        <dbReference type="Proteomes" id="UP000218263"/>
    </source>
</evidence>
<proteinExistence type="predicted"/>
<dbReference type="Proteomes" id="UP000218263">
    <property type="component" value="Chromosome"/>
</dbReference>
<dbReference type="RefSeq" id="WP_096349351.1">
    <property type="nucleotide sequence ID" value="NZ_AP017313.1"/>
</dbReference>
<evidence type="ECO:0000313" key="1">
    <source>
        <dbReference type="EMBL" id="BAU51981.1"/>
    </source>
</evidence>
<keyword evidence="2" id="KW-1185">Reference proteome</keyword>
<organism evidence="1 2">
    <name type="scientific">Mucilaginibacter gotjawali</name>
    <dbReference type="NCBI Taxonomy" id="1550579"/>
    <lineage>
        <taxon>Bacteria</taxon>
        <taxon>Pseudomonadati</taxon>
        <taxon>Bacteroidota</taxon>
        <taxon>Sphingobacteriia</taxon>
        <taxon>Sphingobacteriales</taxon>
        <taxon>Sphingobacteriaceae</taxon>
        <taxon>Mucilaginibacter</taxon>
    </lineage>
</organism>
<dbReference type="OrthoDB" id="771660at2"/>
<reference evidence="1 2" key="1">
    <citation type="submission" date="2015-12" db="EMBL/GenBank/DDBJ databases">
        <title>Genome sequence of Mucilaginibacter gotjawali.</title>
        <authorList>
            <person name="Lee J.S."/>
            <person name="Lee K.C."/>
            <person name="Kim K.K."/>
            <person name="Lee B.W."/>
        </authorList>
    </citation>
    <scope>NUCLEOTIDE SEQUENCE [LARGE SCALE GENOMIC DNA]</scope>
    <source>
        <strain evidence="1 2">SA3-7</strain>
    </source>
</reference>
<protein>
    <submittedName>
        <fullName evidence="1">Uncharacterized protein</fullName>
    </submittedName>
</protein>
<sequence>MNPSKQPAFKSTGTITESELTELYGSMLPAELVLKFAEHKNFDAARESFKTLNEHDITQTDNFLIQNNRLSTQSHESWEAYIANMFLKVLINEYVHDKQEKIRVRTEDPVQQQKAEELLKIRQSGKLPHIDLAGTDFTVDWRLRQMRETELPWKNISFDDFELDDYGDNYLCFFNTKTHELYMPPDDLMELPENVVVLEIPNELHLDPVAVAREYGSDLADLLRAYPIRENLTAKVSPLTDTGLSAMIENNIRIQQGTMNQKQNKIGR</sequence>
<dbReference type="AlphaFoldDB" id="A0A110AZV2"/>